<feature type="compositionally biased region" description="Basic residues" evidence="1">
    <location>
        <begin position="194"/>
        <end position="203"/>
    </location>
</feature>
<evidence type="ECO:0000313" key="2">
    <source>
        <dbReference type="EMBL" id="PMD52570.1"/>
    </source>
</evidence>
<dbReference type="STRING" id="1095630.A0A2J6SPD4"/>
<sequence length="203" mass="22515">MAESKVPATTREKRSSTSTSTLLSLQSNSEIWYKIHILLYDLCNIASDRAAEARTLATTDELYISGPYFSPEEAMIIKATLVSPPSLNEIPEFESLCMDNPNEVDGSSKEVPTPETMSIEAAIKFCLQNFFEKRRASGDARPCGPHDMGPIYQAVFGITKEDLKNEKFLSRLRRTGLGQSKEKEKNASESVSGKQKKKKGQKG</sequence>
<proteinExistence type="predicted"/>
<dbReference type="EMBL" id="KZ613900">
    <property type="protein sequence ID" value="PMD52570.1"/>
    <property type="molecule type" value="Genomic_DNA"/>
</dbReference>
<dbReference type="GeneID" id="36595519"/>
<keyword evidence="3" id="KW-1185">Reference proteome</keyword>
<dbReference type="InParanoid" id="A0A2J6SPD4"/>
<dbReference type="RefSeq" id="XP_024729474.1">
    <property type="nucleotide sequence ID" value="XM_024887443.1"/>
</dbReference>
<accession>A0A2J6SPD4</accession>
<feature type="region of interest" description="Disordered" evidence="1">
    <location>
        <begin position="1"/>
        <end position="20"/>
    </location>
</feature>
<evidence type="ECO:0000313" key="3">
    <source>
        <dbReference type="Proteomes" id="UP000235371"/>
    </source>
</evidence>
<name>A0A2J6SPD4_9HELO</name>
<dbReference type="OrthoDB" id="2740448at2759"/>
<gene>
    <name evidence="2" type="ORF">K444DRAFT_668745</name>
</gene>
<dbReference type="Proteomes" id="UP000235371">
    <property type="component" value="Unassembled WGS sequence"/>
</dbReference>
<feature type="region of interest" description="Disordered" evidence="1">
    <location>
        <begin position="171"/>
        <end position="203"/>
    </location>
</feature>
<dbReference type="AlphaFoldDB" id="A0A2J6SPD4"/>
<protein>
    <submittedName>
        <fullName evidence="2">Uncharacterized protein</fullName>
    </submittedName>
</protein>
<reference evidence="2 3" key="1">
    <citation type="submission" date="2016-04" db="EMBL/GenBank/DDBJ databases">
        <title>A degradative enzymes factory behind the ericoid mycorrhizal symbiosis.</title>
        <authorList>
            <consortium name="DOE Joint Genome Institute"/>
            <person name="Martino E."/>
            <person name="Morin E."/>
            <person name="Grelet G."/>
            <person name="Kuo A."/>
            <person name="Kohler A."/>
            <person name="Daghino S."/>
            <person name="Barry K."/>
            <person name="Choi C."/>
            <person name="Cichocki N."/>
            <person name="Clum A."/>
            <person name="Copeland A."/>
            <person name="Hainaut M."/>
            <person name="Haridas S."/>
            <person name="Labutti K."/>
            <person name="Lindquist E."/>
            <person name="Lipzen A."/>
            <person name="Khouja H.-R."/>
            <person name="Murat C."/>
            <person name="Ohm R."/>
            <person name="Olson A."/>
            <person name="Spatafora J."/>
            <person name="Veneault-Fourrey C."/>
            <person name="Henrissat B."/>
            <person name="Grigoriev I."/>
            <person name="Martin F."/>
            <person name="Perotto S."/>
        </authorList>
    </citation>
    <scope>NUCLEOTIDE SEQUENCE [LARGE SCALE GENOMIC DNA]</scope>
    <source>
        <strain evidence="2 3">E</strain>
    </source>
</reference>
<evidence type="ECO:0000256" key="1">
    <source>
        <dbReference type="SAM" id="MobiDB-lite"/>
    </source>
</evidence>
<organism evidence="2 3">
    <name type="scientific">Hyaloscypha bicolor E</name>
    <dbReference type="NCBI Taxonomy" id="1095630"/>
    <lineage>
        <taxon>Eukaryota</taxon>
        <taxon>Fungi</taxon>
        <taxon>Dikarya</taxon>
        <taxon>Ascomycota</taxon>
        <taxon>Pezizomycotina</taxon>
        <taxon>Leotiomycetes</taxon>
        <taxon>Helotiales</taxon>
        <taxon>Hyaloscyphaceae</taxon>
        <taxon>Hyaloscypha</taxon>
        <taxon>Hyaloscypha bicolor</taxon>
    </lineage>
</organism>